<dbReference type="SUPFAM" id="SSF55060">
    <property type="entry name" value="GHMP Kinase, C-terminal domain"/>
    <property type="match status" value="1"/>
</dbReference>
<keyword evidence="5" id="KW-0547">Nucleotide-binding</keyword>
<comment type="caution">
    <text evidence="7">The sequence shown here is derived from an EMBL/GenBank/DDBJ whole genome shotgun (WGS) entry which is preliminary data.</text>
</comment>
<keyword evidence="4" id="KW-0460">Magnesium</keyword>
<reference evidence="7 8" key="1">
    <citation type="journal article" date="2015" name="Genome Biol.">
        <title>Comparative genomics of Steinernema reveals deeply conserved gene regulatory networks.</title>
        <authorList>
            <person name="Dillman A.R."/>
            <person name="Macchietto M."/>
            <person name="Porter C.F."/>
            <person name="Rogers A."/>
            <person name="Williams B."/>
            <person name="Antoshechkin I."/>
            <person name="Lee M.M."/>
            <person name="Goodwin Z."/>
            <person name="Lu X."/>
            <person name="Lewis E.E."/>
            <person name="Goodrich-Blair H."/>
            <person name="Stock S.P."/>
            <person name="Adams B.J."/>
            <person name="Sternberg P.W."/>
            <person name="Mortazavi A."/>
        </authorList>
    </citation>
    <scope>NUCLEOTIDE SEQUENCE [LARGE SCALE GENOMIC DNA]</scope>
    <source>
        <strain evidence="7 8">ALL</strain>
    </source>
</reference>
<dbReference type="SUPFAM" id="SSF54211">
    <property type="entry name" value="Ribosomal protein S5 domain 2-like"/>
    <property type="match status" value="1"/>
</dbReference>
<dbReference type="InterPro" id="IPR036554">
    <property type="entry name" value="GHMP_kinase_C_sf"/>
</dbReference>
<dbReference type="Pfam" id="PF08544">
    <property type="entry name" value="GHMP_kinases_C"/>
    <property type="match status" value="1"/>
</dbReference>
<dbReference type="STRING" id="34508.A0A4U5M5N3"/>
<dbReference type="InterPro" id="IPR014721">
    <property type="entry name" value="Ribsml_uS5_D2-typ_fold_subgr"/>
</dbReference>
<dbReference type="Proteomes" id="UP000298663">
    <property type="component" value="Unassembled WGS sequence"/>
</dbReference>
<sequence>MSNESIYVSAPGKIILFGEHAVVYGKTAVAGTINLRIHVSLHQSTERKIRFAIPKFGVEKTWTFDDFPDLNDFGRDRFPPSIDDFNLWAKKTSVLMDQDSKIEKALSVFWYLLLGVYGQKCSDQRPLNPNLPDNELNRITADLLAVNLTVKSDLSACVGLGSSGAYCVCISTALLQSFGIISTPSIAVGTKGDLTWEAQDLEKIKTWSSAAESIIHNGSSGLDVTMTMLGGVARYKKGGPITILQHVPELKVILVNSKVERNTGDMVKLARQRREKSPETVDDIYDSIDSISHQAVDFLSKPGNPDFYNFLNDLSKQCNRHLNDLGVGHQTLDQICTLLANFGINAKITGAGGGGCVFGFMKPDIDPTVLNTMEAELSQQGYEVQYPSLGGSGVLGHAAEPSLSNSP</sequence>
<keyword evidence="5" id="KW-0752">Steroid biosynthesis</keyword>
<keyword evidence="5" id="KW-0756">Sterol biosynthesis</keyword>
<keyword evidence="5" id="KW-1207">Sterol metabolism</keyword>
<keyword evidence="2 5" id="KW-0808">Transferase</keyword>
<dbReference type="GO" id="GO:0005829">
    <property type="term" value="C:cytosol"/>
    <property type="evidence" value="ECO:0007669"/>
    <property type="project" value="TreeGrafter"/>
</dbReference>
<dbReference type="EC" id="2.7.1.36" evidence="5"/>
<dbReference type="AlphaFoldDB" id="A0A4U5M5N3"/>
<dbReference type="GO" id="GO:0005524">
    <property type="term" value="F:ATP binding"/>
    <property type="evidence" value="ECO:0007669"/>
    <property type="project" value="UniProtKB-KW"/>
</dbReference>
<protein>
    <recommendedName>
        <fullName evidence="5">Mevalonate kinase</fullName>
        <shortName evidence="5">MK</shortName>
        <ecNumber evidence="5">2.7.1.36</ecNumber>
    </recommendedName>
</protein>
<dbReference type="GO" id="GO:0006695">
    <property type="term" value="P:cholesterol biosynthetic process"/>
    <property type="evidence" value="ECO:0007669"/>
    <property type="project" value="TreeGrafter"/>
</dbReference>
<comment type="subcellular location">
    <subcellularLocation>
        <location evidence="5">Cytoplasm</location>
    </subcellularLocation>
</comment>
<dbReference type="Gene3D" id="3.30.70.890">
    <property type="entry name" value="GHMP kinase, C-terminal domain"/>
    <property type="match status" value="1"/>
</dbReference>
<evidence type="ECO:0000256" key="5">
    <source>
        <dbReference type="RuleBase" id="RU363087"/>
    </source>
</evidence>
<evidence type="ECO:0000313" key="8">
    <source>
        <dbReference type="Proteomes" id="UP000298663"/>
    </source>
</evidence>
<keyword evidence="5" id="KW-0067">ATP-binding</keyword>
<dbReference type="NCBIfam" id="TIGR00549">
    <property type="entry name" value="mevalon_kin"/>
    <property type="match status" value="1"/>
</dbReference>
<keyword evidence="3 5" id="KW-0418">Kinase</keyword>
<comment type="similarity">
    <text evidence="5">Belongs to the GHMP kinase family. Mevalonate kinase subfamily.</text>
</comment>
<comment type="catalytic activity">
    <reaction evidence="5">
        <text>(R)-mevalonate + ATP = (R)-5-phosphomevalonate + ADP + H(+)</text>
        <dbReference type="Rhea" id="RHEA:17065"/>
        <dbReference type="ChEBI" id="CHEBI:15378"/>
        <dbReference type="ChEBI" id="CHEBI:30616"/>
        <dbReference type="ChEBI" id="CHEBI:36464"/>
        <dbReference type="ChEBI" id="CHEBI:58146"/>
        <dbReference type="ChEBI" id="CHEBI:456216"/>
        <dbReference type="EC" id="2.7.1.36"/>
    </reaction>
</comment>
<dbReference type="Gene3D" id="3.30.230.10">
    <property type="match status" value="1"/>
</dbReference>
<keyword evidence="5" id="KW-0753">Steroid metabolism</keyword>
<dbReference type="InterPro" id="IPR013750">
    <property type="entry name" value="GHMP_kinase_C_dom"/>
</dbReference>
<dbReference type="GO" id="GO:0004496">
    <property type="term" value="F:mevalonate kinase activity"/>
    <property type="evidence" value="ECO:0007669"/>
    <property type="project" value="UniProtKB-EC"/>
</dbReference>
<dbReference type="GO" id="GO:0019287">
    <property type="term" value="P:isopentenyl diphosphate biosynthetic process, mevalonate pathway"/>
    <property type="evidence" value="ECO:0007669"/>
    <property type="project" value="UniProtKB-UniPathway"/>
</dbReference>
<keyword evidence="8" id="KW-1185">Reference proteome</keyword>
<keyword evidence="5" id="KW-0443">Lipid metabolism</keyword>
<dbReference type="InterPro" id="IPR020568">
    <property type="entry name" value="Ribosomal_Su5_D2-typ_SF"/>
</dbReference>
<organism evidence="7 8">
    <name type="scientific">Steinernema carpocapsae</name>
    <name type="common">Entomopathogenic nematode</name>
    <dbReference type="NCBI Taxonomy" id="34508"/>
    <lineage>
        <taxon>Eukaryota</taxon>
        <taxon>Metazoa</taxon>
        <taxon>Ecdysozoa</taxon>
        <taxon>Nematoda</taxon>
        <taxon>Chromadorea</taxon>
        <taxon>Rhabditida</taxon>
        <taxon>Tylenchina</taxon>
        <taxon>Panagrolaimomorpha</taxon>
        <taxon>Strongyloidoidea</taxon>
        <taxon>Steinernematidae</taxon>
        <taxon>Steinernema</taxon>
    </lineage>
</organism>
<accession>A0A4U5M5N3</accession>
<gene>
    <name evidence="7" type="ORF">L596_024706</name>
</gene>
<dbReference type="PRINTS" id="PR00959">
    <property type="entry name" value="MEVGALKINASE"/>
</dbReference>
<dbReference type="UniPathway" id="UPA00057">
    <property type="reaction ID" value="UER00098"/>
</dbReference>
<evidence type="ECO:0000256" key="2">
    <source>
        <dbReference type="ARBA" id="ARBA00022679"/>
    </source>
</evidence>
<keyword evidence="1 5" id="KW-0963">Cytoplasm</keyword>
<evidence type="ECO:0000256" key="4">
    <source>
        <dbReference type="ARBA" id="ARBA00022842"/>
    </source>
</evidence>
<evidence type="ECO:0000256" key="1">
    <source>
        <dbReference type="ARBA" id="ARBA00022490"/>
    </source>
</evidence>
<evidence type="ECO:0000313" key="7">
    <source>
        <dbReference type="EMBL" id="TKR64122.1"/>
    </source>
</evidence>
<proteinExistence type="inferred from homology"/>
<dbReference type="OrthoDB" id="1652964at2759"/>
<comment type="pathway">
    <text evidence="5">Isoprenoid biosynthesis; isopentenyl diphosphate biosynthesis via mevalonate pathway; isopentenyl diphosphate from (R)-mevalonate: step 1/3.</text>
</comment>
<dbReference type="EMBL" id="AZBU02000009">
    <property type="protein sequence ID" value="TKR64122.1"/>
    <property type="molecule type" value="Genomic_DNA"/>
</dbReference>
<evidence type="ECO:0000259" key="6">
    <source>
        <dbReference type="Pfam" id="PF08544"/>
    </source>
</evidence>
<dbReference type="PANTHER" id="PTHR43290:SF2">
    <property type="entry name" value="MEVALONATE KINASE"/>
    <property type="match status" value="1"/>
</dbReference>
<keyword evidence="5" id="KW-0444">Lipid biosynthesis</keyword>
<reference evidence="7 8" key="2">
    <citation type="journal article" date="2019" name="G3 (Bethesda)">
        <title>Hybrid Assembly of the Genome of the Entomopathogenic Nematode Steinernema carpocapsae Identifies the X-Chromosome.</title>
        <authorList>
            <person name="Serra L."/>
            <person name="Macchietto M."/>
            <person name="Macias-Munoz A."/>
            <person name="McGill C.J."/>
            <person name="Rodriguez I.M."/>
            <person name="Rodriguez B."/>
            <person name="Murad R."/>
            <person name="Mortazavi A."/>
        </authorList>
    </citation>
    <scope>NUCLEOTIDE SEQUENCE [LARGE SCALE GENOMIC DNA]</scope>
    <source>
        <strain evidence="7 8">ALL</strain>
    </source>
</reference>
<feature type="domain" description="GHMP kinase C-terminal" evidence="6">
    <location>
        <begin position="323"/>
        <end position="364"/>
    </location>
</feature>
<name>A0A4U5M5N3_STECR</name>
<dbReference type="PANTHER" id="PTHR43290">
    <property type="entry name" value="MEVALONATE KINASE"/>
    <property type="match status" value="1"/>
</dbReference>
<dbReference type="InterPro" id="IPR006205">
    <property type="entry name" value="Mev_gal_kin"/>
</dbReference>
<evidence type="ECO:0000256" key="3">
    <source>
        <dbReference type="ARBA" id="ARBA00022777"/>
    </source>
</evidence>